<dbReference type="AlphaFoldDB" id="A0A8K0J1I9"/>
<evidence type="ECO:0000313" key="3">
    <source>
        <dbReference type="Proteomes" id="UP000811619"/>
    </source>
</evidence>
<name>A0A8K0J1I9_9HYPO</name>
<protein>
    <submittedName>
        <fullName evidence="2">Uncharacterized protein</fullName>
    </submittedName>
</protein>
<proteinExistence type="predicted"/>
<accession>A0A8K0J1I9</accession>
<feature type="region of interest" description="Disordered" evidence="1">
    <location>
        <begin position="1"/>
        <end position="45"/>
    </location>
</feature>
<gene>
    <name evidence="2" type="ORF">E4U42_007655</name>
</gene>
<evidence type="ECO:0000256" key="1">
    <source>
        <dbReference type="SAM" id="MobiDB-lite"/>
    </source>
</evidence>
<evidence type="ECO:0000313" key="2">
    <source>
        <dbReference type="EMBL" id="KAG5916476.1"/>
    </source>
</evidence>
<comment type="caution">
    <text evidence="2">The sequence shown here is derived from an EMBL/GenBank/DDBJ whole genome shotgun (WGS) entry which is preliminary data.</text>
</comment>
<organism evidence="2 3">
    <name type="scientific">Claviceps africana</name>
    <dbReference type="NCBI Taxonomy" id="83212"/>
    <lineage>
        <taxon>Eukaryota</taxon>
        <taxon>Fungi</taxon>
        <taxon>Dikarya</taxon>
        <taxon>Ascomycota</taxon>
        <taxon>Pezizomycotina</taxon>
        <taxon>Sordariomycetes</taxon>
        <taxon>Hypocreomycetidae</taxon>
        <taxon>Hypocreales</taxon>
        <taxon>Clavicipitaceae</taxon>
        <taxon>Claviceps</taxon>
    </lineage>
</organism>
<sequence length="144" mass="15287">MHFNGSTTGHRSQSPRHHNGLATAVGRTPRSGFALTPPVGGMPDTQRQGLRMVCGRPANLATAARSASPPAAIWSYLIQQGLYKLPTASSFPSELFVPVLTSFQRLSTPQVPQTMTNANGPVIAKGIKYYSISQKGLLGEADLA</sequence>
<dbReference type="EMBL" id="SRPY01000890">
    <property type="protein sequence ID" value="KAG5916476.1"/>
    <property type="molecule type" value="Genomic_DNA"/>
</dbReference>
<dbReference type="Proteomes" id="UP000811619">
    <property type="component" value="Unassembled WGS sequence"/>
</dbReference>
<reference evidence="2" key="1">
    <citation type="journal article" date="2020" name="bioRxiv">
        <title>Whole genome comparisons of ergot fungi reveals the divergence and evolution of species within the genus Claviceps are the result of varying mechanisms driving genome evolution and host range expansion.</title>
        <authorList>
            <person name="Wyka S.A."/>
            <person name="Mondo S.J."/>
            <person name="Liu M."/>
            <person name="Dettman J."/>
            <person name="Nalam V."/>
            <person name="Broders K.D."/>
        </authorList>
    </citation>
    <scope>NUCLEOTIDE SEQUENCE</scope>
    <source>
        <strain evidence="2">CCC 489</strain>
    </source>
</reference>
<keyword evidence="3" id="KW-1185">Reference proteome</keyword>
<feature type="compositionally biased region" description="Polar residues" evidence="1">
    <location>
        <begin position="1"/>
        <end position="12"/>
    </location>
</feature>